<feature type="domain" description="Signal transduction histidine kinase dimerisation/phosphoacceptor" evidence="5">
    <location>
        <begin position="177"/>
        <end position="236"/>
    </location>
</feature>
<evidence type="ECO:0000256" key="1">
    <source>
        <dbReference type="ARBA" id="ARBA00000085"/>
    </source>
</evidence>
<protein>
    <recommendedName>
        <fullName evidence="3">histidine kinase</fullName>
        <ecNumber evidence="3">2.7.13.3</ecNumber>
    </recommendedName>
</protein>
<dbReference type="SUPFAM" id="SSF55781">
    <property type="entry name" value="GAF domain-like"/>
    <property type="match status" value="1"/>
</dbReference>
<dbReference type="SUPFAM" id="SSF47384">
    <property type="entry name" value="Homodimeric domain of signal transducing histidine kinase"/>
    <property type="match status" value="1"/>
</dbReference>
<evidence type="ECO:0000259" key="4">
    <source>
        <dbReference type="SMART" id="SM00065"/>
    </source>
</evidence>
<dbReference type="Proteomes" id="UP000637628">
    <property type="component" value="Unassembled WGS sequence"/>
</dbReference>
<gene>
    <name evidence="6" type="ORF">Adu01nite_24410</name>
</gene>
<dbReference type="Gene3D" id="3.30.450.40">
    <property type="match status" value="1"/>
</dbReference>
<dbReference type="SMART" id="SM00065">
    <property type="entry name" value="GAF"/>
    <property type="match status" value="1"/>
</dbReference>
<feature type="domain" description="GAF" evidence="4">
    <location>
        <begin position="23"/>
        <end position="165"/>
    </location>
</feature>
<dbReference type="InterPro" id="IPR003661">
    <property type="entry name" value="HisK_dim/P_dom"/>
</dbReference>
<dbReference type="InterPro" id="IPR003018">
    <property type="entry name" value="GAF"/>
</dbReference>
<dbReference type="PANTHER" id="PTHR43102:SF2">
    <property type="entry name" value="GAF DOMAIN-CONTAINING PROTEIN"/>
    <property type="match status" value="1"/>
</dbReference>
<evidence type="ECO:0000256" key="3">
    <source>
        <dbReference type="ARBA" id="ARBA00012438"/>
    </source>
</evidence>
<dbReference type="RefSeq" id="WP_203726711.1">
    <property type="nucleotide sequence ID" value="NZ_BAAATX010000025.1"/>
</dbReference>
<dbReference type="InterPro" id="IPR036097">
    <property type="entry name" value="HisK_dim/P_sf"/>
</dbReference>
<dbReference type="CDD" id="cd00082">
    <property type="entry name" value="HisKA"/>
    <property type="match status" value="1"/>
</dbReference>
<comment type="catalytic activity">
    <reaction evidence="1">
        <text>ATP + protein L-histidine = ADP + protein N-phospho-L-histidine.</text>
        <dbReference type="EC" id="2.7.13.3"/>
    </reaction>
</comment>
<dbReference type="InterPro" id="IPR029016">
    <property type="entry name" value="GAF-like_dom_sf"/>
</dbReference>
<comment type="caution">
    <text evidence="6">The sequence shown here is derived from an EMBL/GenBank/DDBJ whole genome shotgun (WGS) entry which is preliminary data.</text>
</comment>
<reference evidence="6 7" key="1">
    <citation type="submission" date="2021-01" db="EMBL/GenBank/DDBJ databases">
        <title>Whole genome shotgun sequence of Actinoplanes durhamensis NBRC 14914.</title>
        <authorList>
            <person name="Komaki H."/>
            <person name="Tamura T."/>
        </authorList>
    </citation>
    <scope>NUCLEOTIDE SEQUENCE [LARGE SCALE GENOMIC DNA]</scope>
    <source>
        <strain evidence="6 7">NBRC 14914</strain>
    </source>
</reference>
<evidence type="ECO:0000313" key="6">
    <source>
        <dbReference type="EMBL" id="GIE01091.1"/>
    </source>
</evidence>
<dbReference type="Gene3D" id="1.10.287.130">
    <property type="match status" value="1"/>
</dbReference>
<sequence length="236" mass="25543">MQQTEEETARLAAVDSYGLFGADRSELLDGLARIAASAFDVPMASVTLVHEEQQWFTGSIGLAEPGTSRAVSFSARLLGDPRPLVVPDTRDDPSTRFLPHVTQTPPIRFYAGVPLIDADGHVLGSVAVFDREPRLVGPARMELLANVSTQASAHLQALRTSRLLIARTAELHRRGEKTDDMLTTVSHELRTPTAAMLGYLEMLAEQPGAAAHRAALARIERAGQDLIKMLETVLAS</sequence>
<dbReference type="Pfam" id="PF00512">
    <property type="entry name" value="HisKA"/>
    <property type="match status" value="1"/>
</dbReference>
<accession>A0ABQ3YU23</accession>
<dbReference type="Pfam" id="PF01590">
    <property type="entry name" value="GAF"/>
    <property type="match status" value="1"/>
</dbReference>
<comment type="subcellular location">
    <subcellularLocation>
        <location evidence="2">Cell membrane</location>
    </subcellularLocation>
</comment>
<evidence type="ECO:0000313" key="7">
    <source>
        <dbReference type="Proteomes" id="UP000637628"/>
    </source>
</evidence>
<dbReference type="PANTHER" id="PTHR43102">
    <property type="entry name" value="SLR1143 PROTEIN"/>
    <property type="match status" value="1"/>
</dbReference>
<dbReference type="SMART" id="SM00388">
    <property type="entry name" value="HisKA"/>
    <property type="match status" value="1"/>
</dbReference>
<proteinExistence type="predicted"/>
<name>A0ABQ3YU23_9ACTN</name>
<evidence type="ECO:0000259" key="5">
    <source>
        <dbReference type="SMART" id="SM00388"/>
    </source>
</evidence>
<organism evidence="6 7">
    <name type="scientific">Paractinoplanes durhamensis</name>
    <dbReference type="NCBI Taxonomy" id="113563"/>
    <lineage>
        <taxon>Bacteria</taxon>
        <taxon>Bacillati</taxon>
        <taxon>Actinomycetota</taxon>
        <taxon>Actinomycetes</taxon>
        <taxon>Micromonosporales</taxon>
        <taxon>Micromonosporaceae</taxon>
        <taxon>Paractinoplanes</taxon>
    </lineage>
</organism>
<dbReference type="EC" id="2.7.13.3" evidence="3"/>
<keyword evidence="7" id="KW-1185">Reference proteome</keyword>
<evidence type="ECO:0000256" key="2">
    <source>
        <dbReference type="ARBA" id="ARBA00004236"/>
    </source>
</evidence>
<dbReference type="EMBL" id="BOML01000021">
    <property type="protein sequence ID" value="GIE01091.1"/>
    <property type="molecule type" value="Genomic_DNA"/>
</dbReference>